<dbReference type="GO" id="GO:0006355">
    <property type="term" value="P:regulation of DNA-templated transcription"/>
    <property type="evidence" value="ECO:0007669"/>
    <property type="project" value="InterPro"/>
</dbReference>
<dbReference type="GO" id="GO:0003677">
    <property type="term" value="F:DNA binding"/>
    <property type="evidence" value="ECO:0007669"/>
    <property type="project" value="InterPro"/>
</dbReference>
<gene>
    <name evidence="4" type="ORF">HYH03_008094</name>
</gene>
<feature type="region of interest" description="Disordered" evidence="3">
    <location>
        <begin position="904"/>
        <end position="996"/>
    </location>
</feature>
<feature type="region of interest" description="Disordered" evidence="3">
    <location>
        <begin position="1342"/>
        <end position="1520"/>
    </location>
</feature>
<feature type="region of interest" description="Disordered" evidence="3">
    <location>
        <begin position="349"/>
        <end position="387"/>
    </location>
</feature>
<dbReference type="Pfam" id="PF04931">
    <property type="entry name" value="DNA_pol_phi"/>
    <property type="match status" value="1"/>
</dbReference>
<feature type="compositionally biased region" description="Low complexity" evidence="3">
    <location>
        <begin position="372"/>
        <end position="387"/>
    </location>
</feature>
<feature type="compositionally biased region" description="Acidic residues" evidence="3">
    <location>
        <begin position="965"/>
        <end position="978"/>
    </location>
</feature>
<feature type="compositionally biased region" description="Low complexity" evidence="3">
    <location>
        <begin position="548"/>
        <end position="558"/>
    </location>
</feature>
<evidence type="ECO:0000256" key="1">
    <source>
        <dbReference type="ARBA" id="ARBA00004123"/>
    </source>
</evidence>
<keyword evidence="2" id="KW-0539">Nucleus</keyword>
<organism evidence="4 5">
    <name type="scientific">Edaphochlamys debaryana</name>
    <dbReference type="NCBI Taxonomy" id="47281"/>
    <lineage>
        <taxon>Eukaryota</taxon>
        <taxon>Viridiplantae</taxon>
        <taxon>Chlorophyta</taxon>
        <taxon>core chlorophytes</taxon>
        <taxon>Chlorophyceae</taxon>
        <taxon>CS clade</taxon>
        <taxon>Chlamydomonadales</taxon>
        <taxon>Chlamydomonadales incertae sedis</taxon>
        <taxon>Edaphochlamys</taxon>
    </lineage>
</organism>
<feature type="region of interest" description="Disordered" evidence="3">
    <location>
        <begin position="542"/>
        <end position="570"/>
    </location>
</feature>
<feature type="compositionally biased region" description="Low complexity" evidence="3">
    <location>
        <begin position="1343"/>
        <end position="1354"/>
    </location>
</feature>
<evidence type="ECO:0000256" key="2">
    <source>
        <dbReference type="ARBA" id="ARBA00023242"/>
    </source>
</evidence>
<name>A0A835Y0M6_9CHLO</name>
<feature type="compositionally biased region" description="Gly residues" evidence="3">
    <location>
        <begin position="1493"/>
        <end position="1503"/>
    </location>
</feature>
<sequence length="1520" mass="155213">MKDKEPPTGGDGDEGALPSTNALTTSQAVLKYFWDLASYDEEVRVAAAKGLVADVCADQAKHAAGLGKDTTAAPEEGAPRIQLLEYHLRRCSPTLVYTLRRLARGLGSSRQAARQGYAAALAGLLGGSKAVSPAGVLVLLEVCIDGSTKGGDAKETLLGRLFGFGALLRSGLPLDAATVAGLFNGLLTVGARKSFLREAATTVALEAAARMDAAGVAALAAYGQPLAQLLAAPPADATAETLMLALALWPKLPAAAVRACRLLPPNTPPPPPELFAAGTPPASVAAAAAATAAGLFTREHVAVLTPALLATSAAHPRMHSLWGYVLPLLLPGYRPHKAAAAGGDLAVGPAPGAEQPAPATTPGAKAMKKGAKGAANTPGAASAAGAGAGSKGLVSSSQLEMFWSAVVEGGMMDSSHERRYLGFQLFSRVLPHLRPEHVSVVFSPNLTRTLANSVKRGDSYLHASSRKLLDNISGFLERSEAAGGADRGVKLAVAAALQRLGGIAPRELAGGKLTRKLVQGLDAAGVRSYAEALQEAFLAGRPPLQAPGEAEPAGNGHAAGEEAEEGTDATTVTAERRGAAMEQLLSALRFPAAADADAQGVLRFMAVHAFLDVKQAKASKSKLPELQSAAKLASPLAPTTRSVCASRLVTLLSHLSHAVQARQRAAQQAAQQQATAAAAGTEPAAKKRKTGAGAAEAGGEAAAAAAAAAPPPPPSTVNAPLHETLAFVRKALAAPGVELARPLGEDGDTSLSLLAAVEGAALEALETADKQQAGARASRLRALAALCAHLQLQLLAEPEGFEADLPLSLRRVGAEGLGLQGLPEVEEMVEGDDEGGKDAPGPSGSWGDVLVDVMLAVLARPGGALPIAPLREAAETLWRQCCDEGVSAEGVADIARVVAAGGKGEGQDAAGLFESDEEEEEGSEDEDEEESDEEEDEVEEEAPAKQKGKQTPGKKEERKRKGGSEEEEEEVEEDEEGGDGAGKAGSEEEESEDMDDEAMFRMDEKLAAYFRSIAGGRAGSAAAAERASALVNFRLRALALLEALAKKAPHSPLLLTALVPLVRALATASRPGGQPQVAARLKGVLANKLCKCRAKLVDPAPLGGVEGYAGALKRLLYEASRSRDRAVAATALAAYNAMLRAGAAAGEEQPEVSAAAQASFRAALEDLLSKKKTRLHPEGLVASFQAAPAACLPSLGLLLQRVGDGRSAHVRVQAAGLLARLARSPPEGMAAAVAVSATGHALGGALAACAAGVGLKREAHAKAAKAAVGVAESLRKLAPGKRAAEVLGSDTLNAVAKAVATVRSLEPAPGVAKALQRLVDTLALGPLMEKTKADPALASKITKAAPAKPAAPEQPAKKAGKEAGKGKDKEGKKEAKAKKEEKKRKGRQAEEDEEEESEEAEEEEDAGSDDEEEVGLGAGSSDEEGDEEEEDDDEGPSSSGEGDEEESEDDEEAQAPRKGGAKGKGKAGPGGKGAGAKQRAQGPPGKGKQKGKPQGGGGEGPGGRKPQKAQGGSPAKKARR</sequence>
<dbReference type="InterPro" id="IPR007015">
    <property type="entry name" value="DNA_pol_V/MYBBP1A"/>
</dbReference>
<feature type="region of interest" description="Disordered" evidence="3">
    <location>
        <begin position="672"/>
        <end position="697"/>
    </location>
</feature>
<evidence type="ECO:0000313" key="5">
    <source>
        <dbReference type="Proteomes" id="UP000612055"/>
    </source>
</evidence>
<feature type="compositionally biased region" description="Low complexity" evidence="3">
    <location>
        <begin position="349"/>
        <end position="365"/>
    </location>
</feature>
<feature type="compositionally biased region" description="Acidic residues" evidence="3">
    <location>
        <begin position="1390"/>
        <end position="1414"/>
    </location>
</feature>
<dbReference type="GO" id="GO:0005730">
    <property type="term" value="C:nucleolus"/>
    <property type="evidence" value="ECO:0007669"/>
    <property type="project" value="InterPro"/>
</dbReference>
<dbReference type="PANTHER" id="PTHR13213">
    <property type="entry name" value="MYB-BINDING PROTEIN 1A FAMILY MEMBER"/>
    <property type="match status" value="1"/>
</dbReference>
<comment type="caution">
    <text evidence="4">The sequence shown here is derived from an EMBL/GenBank/DDBJ whole genome shotgun (WGS) entry which is preliminary data.</text>
</comment>
<comment type="subcellular location">
    <subcellularLocation>
        <location evidence="1">Nucleus</location>
    </subcellularLocation>
</comment>
<dbReference type="EMBL" id="JAEHOE010000036">
    <property type="protein sequence ID" value="KAG2493575.1"/>
    <property type="molecule type" value="Genomic_DNA"/>
</dbReference>
<protein>
    <recommendedName>
        <fullName evidence="6">Myb-binding protein 1A</fullName>
    </recommendedName>
</protein>
<evidence type="ECO:0000313" key="4">
    <source>
        <dbReference type="EMBL" id="KAG2493575.1"/>
    </source>
</evidence>
<evidence type="ECO:0008006" key="6">
    <source>
        <dbReference type="Google" id="ProtNLM"/>
    </source>
</evidence>
<feature type="region of interest" description="Disordered" evidence="3">
    <location>
        <begin position="1"/>
        <end position="20"/>
    </location>
</feature>
<feature type="compositionally biased region" description="Acidic residues" evidence="3">
    <location>
        <begin position="1421"/>
        <end position="1453"/>
    </location>
</feature>
<feature type="compositionally biased region" description="Acidic residues" evidence="3">
    <location>
        <begin position="987"/>
        <end position="996"/>
    </location>
</feature>
<dbReference type="OrthoDB" id="342531at2759"/>
<evidence type="ECO:0000256" key="3">
    <source>
        <dbReference type="SAM" id="MobiDB-lite"/>
    </source>
</evidence>
<accession>A0A835Y0M6</accession>
<feature type="compositionally biased region" description="Basic and acidic residues" evidence="3">
    <location>
        <begin position="1355"/>
        <end position="1380"/>
    </location>
</feature>
<feature type="compositionally biased region" description="Acidic residues" evidence="3">
    <location>
        <begin position="914"/>
        <end position="941"/>
    </location>
</feature>
<dbReference type="PANTHER" id="PTHR13213:SF2">
    <property type="entry name" value="MYB-BINDING PROTEIN 1A"/>
    <property type="match status" value="1"/>
</dbReference>
<dbReference type="Proteomes" id="UP000612055">
    <property type="component" value="Unassembled WGS sequence"/>
</dbReference>
<keyword evidence="5" id="KW-1185">Reference proteome</keyword>
<proteinExistence type="predicted"/>
<reference evidence="4" key="1">
    <citation type="journal article" date="2020" name="bioRxiv">
        <title>Comparative genomics of Chlamydomonas.</title>
        <authorList>
            <person name="Craig R.J."/>
            <person name="Hasan A.R."/>
            <person name="Ness R.W."/>
            <person name="Keightley P.D."/>
        </authorList>
    </citation>
    <scope>NUCLEOTIDE SEQUENCE</scope>
    <source>
        <strain evidence="4">CCAP 11/70</strain>
    </source>
</reference>